<comment type="subcellular location">
    <subcellularLocation>
        <location evidence="9">Cytoplasm</location>
    </subcellularLocation>
</comment>
<feature type="domain" description="Carbohydrate kinase PfkB" evidence="10">
    <location>
        <begin position="4"/>
        <end position="286"/>
    </location>
</feature>
<dbReference type="InterPro" id="IPR029056">
    <property type="entry name" value="Ribokinase-like"/>
</dbReference>
<dbReference type="EC" id="2.7.1.15" evidence="9"/>
<protein>
    <recommendedName>
        <fullName evidence="9">Ribokinase</fullName>
        <shortName evidence="9">RK</shortName>
        <ecNumber evidence="9">2.7.1.15</ecNumber>
    </recommendedName>
</protein>
<evidence type="ECO:0000256" key="5">
    <source>
        <dbReference type="ARBA" id="ARBA00022840"/>
    </source>
</evidence>
<feature type="binding site" evidence="9">
    <location>
        <position position="278"/>
    </location>
    <ligand>
        <name>K(+)</name>
        <dbReference type="ChEBI" id="CHEBI:29103"/>
    </ligand>
</feature>
<evidence type="ECO:0000256" key="4">
    <source>
        <dbReference type="ARBA" id="ARBA00022777"/>
    </source>
</evidence>
<dbReference type="HAMAP" id="MF_01987">
    <property type="entry name" value="Ribokinase"/>
    <property type="match status" value="1"/>
</dbReference>
<name>A0ABP8LK97_9MICO</name>
<dbReference type="EMBL" id="BAABGN010000013">
    <property type="protein sequence ID" value="GAA4431365.1"/>
    <property type="molecule type" value="Genomic_DNA"/>
</dbReference>
<feature type="binding site" evidence="9">
    <location>
        <position position="241"/>
    </location>
    <ligand>
        <name>K(+)</name>
        <dbReference type="ChEBI" id="CHEBI:29103"/>
    </ligand>
</feature>
<evidence type="ECO:0000313" key="12">
    <source>
        <dbReference type="Proteomes" id="UP001500622"/>
    </source>
</evidence>
<evidence type="ECO:0000313" key="11">
    <source>
        <dbReference type="EMBL" id="GAA4431365.1"/>
    </source>
</evidence>
<evidence type="ECO:0000259" key="10">
    <source>
        <dbReference type="Pfam" id="PF00294"/>
    </source>
</evidence>
<evidence type="ECO:0000256" key="2">
    <source>
        <dbReference type="ARBA" id="ARBA00022723"/>
    </source>
</evidence>
<comment type="caution">
    <text evidence="9">Lacks conserved residue(s) required for the propagation of feature annotation.</text>
</comment>
<dbReference type="Proteomes" id="UP001500622">
    <property type="component" value="Unassembled WGS sequence"/>
</dbReference>
<dbReference type="SUPFAM" id="SSF53613">
    <property type="entry name" value="Ribokinase-like"/>
    <property type="match status" value="1"/>
</dbReference>
<evidence type="ECO:0000256" key="6">
    <source>
        <dbReference type="ARBA" id="ARBA00022842"/>
    </source>
</evidence>
<evidence type="ECO:0000256" key="3">
    <source>
        <dbReference type="ARBA" id="ARBA00022741"/>
    </source>
</evidence>
<dbReference type="PRINTS" id="PR00990">
    <property type="entry name" value="RIBOKINASE"/>
</dbReference>
<sequence>MTGSVVVVGSANVDVVVDVPRHPQGGETILGGNLRRTPGGKGANQAVAAARAGGADVSFVGALGRDDDAQLLLDSLTGAGVRTDLVRASDAATGTALISVTGEGENTIIVAPGANSAVAVDDEVTGRIRQADVVLAQLEIPLDVVLAAARARSSARFVLNAAPSRALPEELLAAVDVLIVNEHEARDLAGTDGDPESLAATLLEKVATVVVTLGAAGALIAERDAEPVHVPAPTVTAVDTTGAGDAFCGVFAAALANGTSTHDAARVACVAGALAATRPGAQAAMPAVEDVSAAAR</sequence>
<keyword evidence="9" id="KW-0963">Cytoplasm</keyword>
<comment type="similarity">
    <text evidence="9">Belongs to the carbohydrate kinase PfkB family. Ribokinase subfamily.</text>
</comment>
<keyword evidence="4 9" id="KW-0418">Kinase</keyword>
<keyword evidence="8 9" id="KW-0119">Carbohydrate metabolism</keyword>
<dbReference type="InterPro" id="IPR011611">
    <property type="entry name" value="PfkB_dom"/>
</dbReference>
<feature type="binding site" evidence="9">
    <location>
        <begin position="212"/>
        <end position="217"/>
    </location>
    <ligand>
        <name>ATP</name>
        <dbReference type="ChEBI" id="CHEBI:30616"/>
    </ligand>
</feature>
<comment type="function">
    <text evidence="9">Catalyzes the phosphorylation of ribose at O-5 in a reaction requiring ATP and magnesium. The resulting D-ribose-5-phosphate can then be used either for sythesis of nucleotides, histidine, and tryptophan, or as a component of the pentose phosphate pathway.</text>
</comment>
<keyword evidence="1 9" id="KW-0808">Transferase</keyword>
<dbReference type="Gene3D" id="3.40.1190.20">
    <property type="match status" value="1"/>
</dbReference>
<dbReference type="InterPro" id="IPR011877">
    <property type="entry name" value="Ribokinase"/>
</dbReference>
<comment type="activity regulation">
    <text evidence="9">Activated by a monovalent cation that binds near, but not in, the active site. The most likely occupant of the site in vivo is potassium. Ion binding induces a conformational change that may alter substrate affinity.</text>
</comment>
<dbReference type="PANTHER" id="PTHR10584:SF166">
    <property type="entry name" value="RIBOKINASE"/>
    <property type="match status" value="1"/>
</dbReference>
<feature type="binding site" evidence="9">
    <location>
        <position position="139"/>
    </location>
    <ligand>
        <name>substrate</name>
    </ligand>
</feature>
<keyword evidence="2 9" id="KW-0479">Metal-binding</keyword>
<feature type="binding site" evidence="9">
    <location>
        <position position="245"/>
    </location>
    <ligand>
        <name>substrate</name>
    </ligand>
</feature>
<keyword evidence="5 9" id="KW-0067">ATP-binding</keyword>
<dbReference type="Pfam" id="PF00294">
    <property type="entry name" value="PfkB"/>
    <property type="match status" value="1"/>
</dbReference>
<comment type="pathway">
    <text evidence="9">Carbohydrate metabolism; D-ribose degradation; D-ribose 5-phosphate from beta-D-ribopyranose: step 2/2.</text>
</comment>
<keyword evidence="12" id="KW-1185">Reference proteome</keyword>
<feature type="binding site" evidence="9">
    <location>
        <begin position="12"/>
        <end position="14"/>
    </location>
    <ligand>
        <name>substrate</name>
    </ligand>
</feature>
<feature type="binding site" evidence="9">
    <location>
        <position position="239"/>
    </location>
    <ligand>
        <name>K(+)</name>
        <dbReference type="ChEBI" id="CHEBI:29103"/>
    </ligand>
</feature>
<accession>A0ABP8LK97</accession>
<dbReference type="CDD" id="cd01174">
    <property type="entry name" value="ribokinase"/>
    <property type="match status" value="1"/>
</dbReference>
<dbReference type="InterPro" id="IPR002139">
    <property type="entry name" value="Ribo/fructo_kinase"/>
</dbReference>
<keyword evidence="7 9" id="KW-0630">Potassium</keyword>
<keyword evidence="3 9" id="KW-0547">Nucleotide-binding</keyword>
<comment type="subunit">
    <text evidence="9">Homodimer.</text>
</comment>
<comment type="cofactor">
    <cofactor evidence="9">
        <name>Mg(2+)</name>
        <dbReference type="ChEBI" id="CHEBI:18420"/>
    </cofactor>
    <text evidence="9">Requires a divalent cation, most likely magnesium in vivo, as an electrophilic catalyst to aid phosphoryl group transfer. It is the chelate of the metal and the nucleotide that is the actual substrate.</text>
</comment>
<organism evidence="11 12">
    <name type="scientific">Georgenia halophila</name>
    <dbReference type="NCBI Taxonomy" id="620889"/>
    <lineage>
        <taxon>Bacteria</taxon>
        <taxon>Bacillati</taxon>
        <taxon>Actinomycetota</taxon>
        <taxon>Actinomycetes</taxon>
        <taxon>Micrococcales</taxon>
        <taxon>Bogoriellaceae</taxon>
        <taxon>Georgenia</taxon>
    </lineage>
</organism>
<feature type="binding site" evidence="9">
    <location>
        <position position="280"/>
    </location>
    <ligand>
        <name>K(+)</name>
        <dbReference type="ChEBI" id="CHEBI:29103"/>
    </ligand>
</feature>
<proteinExistence type="inferred from homology"/>
<gene>
    <name evidence="9" type="primary">rbsK</name>
    <name evidence="11" type="ORF">GCM10023169_35820</name>
</gene>
<feature type="active site" description="Proton acceptor" evidence="9">
    <location>
        <position position="245"/>
    </location>
</feature>
<feature type="binding site" evidence="9">
    <location>
        <begin position="40"/>
        <end position="44"/>
    </location>
    <ligand>
        <name>substrate</name>
    </ligand>
</feature>
<feature type="binding site" evidence="9">
    <location>
        <begin position="244"/>
        <end position="245"/>
    </location>
    <ligand>
        <name>ATP</name>
        <dbReference type="ChEBI" id="CHEBI:30616"/>
    </ligand>
</feature>
<evidence type="ECO:0000256" key="8">
    <source>
        <dbReference type="ARBA" id="ARBA00023277"/>
    </source>
</evidence>
<evidence type="ECO:0000256" key="7">
    <source>
        <dbReference type="ARBA" id="ARBA00022958"/>
    </source>
</evidence>
<dbReference type="RefSeq" id="WP_345218040.1">
    <property type="nucleotide sequence ID" value="NZ_BAABGN010000013.1"/>
</dbReference>
<reference evidence="12" key="1">
    <citation type="journal article" date="2019" name="Int. J. Syst. Evol. Microbiol.">
        <title>The Global Catalogue of Microorganisms (GCM) 10K type strain sequencing project: providing services to taxonomists for standard genome sequencing and annotation.</title>
        <authorList>
            <consortium name="The Broad Institute Genomics Platform"/>
            <consortium name="The Broad Institute Genome Sequencing Center for Infectious Disease"/>
            <person name="Wu L."/>
            <person name="Ma J."/>
        </authorList>
    </citation>
    <scope>NUCLEOTIDE SEQUENCE [LARGE SCALE GENOMIC DNA]</scope>
    <source>
        <strain evidence="12">JCM 17810</strain>
    </source>
</reference>
<evidence type="ECO:0000256" key="1">
    <source>
        <dbReference type="ARBA" id="ARBA00022679"/>
    </source>
</evidence>
<dbReference type="PANTHER" id="PTHR10584">
    <property type="entry name" value="SUGAR KINASE"/>
    <property type="match status" value="1"/>
</dbReference>
<feature type="binding site" evidence="9">
    <location>
        <position position="181"/>
    </location>
    <ligand>
        <name>ATP</name>
        <dbReference type="ChEBI" id="CHEBI:30616"/>
    </ligand>
</feature>
<comment type="caution">
    <text evidence="11">The sequence shown here is derived from an EMBL/GenBank/DDBJ whole genome shotgun (WGS) entry which is preliminary data.</text>
</comment>
<evidence type="ECO:0000256" key="9">
    <source>
        <dbReference type="HAMAP-Rule" id="MF_01987"/>
    </source>
</evidence>
<keyword evidence="6 9" id="KW-0460">Magnesium</keyword>
<comment type="catalytic activity">
    <reaction evidence="9">
        <text>D-ribose + ATP = D-ribose 5-phosphate + ADP + H(+)</text>
        <dbReference type="Rhea" id="RHEA:13697"/>
        <dbReference type="ChEBI" id="CHEBI:15378"/>
        <dbReference type="ChEBI" id="CHEBI:30616"/>
        <dbReference type="ChEBI" id="CHEBI:47013"/>
        <dbReference type="ChEBI" id="CHEBI:78346"/>
        <dbReference type="ChEBI" id="CHEBI:456216"/>
        <dbReference type="EC" id="2.7.1.15"/>
    </reaction>
</comment>
<feature type="binding site" evidence="9">
    <location>
        <position position="275"/>
    </location>
    <ligand>
        <name>K(+)</name>
        <dbReference type="ChEBI" id="CHEBI:29103"/>
    </ligand>
</feature>